<reference evidence="3" key="1">
    <citation type="submission" date="2015-11" db="EMBL/GenBank/DDBJ databases">
        <authorList>
            <person name="Varghese N."/>
        </authorList>
    </citation>
    <scope>NUCLEOTIDE SEQUENCE [LARGE SCALE GENOMIC DNA]</scope>
    <source>
        <strain evidence="3">DSM 45899</strain>
    </source>
</reference>
<protein>
    <submittedName>
        <fullName evidence="2">Methyltransferase, FkbM family</fullName>
    </submittedName>
</protein>
<evidence type="ECO:0000313" key="2">
    <source>
        <dbReference type="EMBL" id="CUU53786.1"/>
    </source>
</evidence>
<dbReference type="Pfam" id="PF05050">
    <property type="entry name" value="Methyltransf_21"/>
    <property type="match status" value="1"/>
</dbReference>
<sequence length="292" mass="31422">MRWRAATRLGAWLPEMRGRDRLTSLVRGRSGQYTGPLSGRLANGMTFALDNCRDGSVMSLASLAYRPPALEPVFSAILEPGDCCYDVGANIGIYTLWAAGLVAGHGEVHAFEPVDGTRAILAALVEQNQLQNVRISPSAVGASVGNIGMRIHRNASGLAHPVTDGSQPDVSVPLTTLNAYAATRRPPVLVKIDVEGFELDVLQGASDLLSTARPALLLELLPAHLERRGMTAAAIVDNLASLGYRIMNLSPHGLSGQGRFSSNVLALTPKWERFDHVVSQLKRVRFPRNQTT</sequence>
<feature type="domain" description="Methyltransferase FkbM" evidence="1">
    <location>
        <begin position="86"/>
        <end position="246"/>
    </location>
</feature>
<dbReference type="PANTHER" id="PTHR34203:SF15">
    <property type="entry name" value="SLL1173 PROTEIN"/>
    <property type="match status" value="1"/>
</dbReference>
<gene>
    <name evidence="2" type="ORF">Ga0074812_101284</name>
</gene>
<dbReference type="Gene3D" id="3.40.50.150">
    <property type="entry name" value="Vaccinia Virus protein VP39"/>
    <property type="match status" value="1"/>
</dbReference>
<dbReference type="InterPro" id="IPR052514">
    <property type="entry name" value="SAM-dependent_MTase"/>
</dbReference>
<dbReference type="EMBL" id="FAOZ01000001">
    <property type="protein sequence ID" value="CUU53786.1"/>
    <property type="molecule type" value="Genomic_DNA"/>
</dbReference>
<dbReference type="GO" id="GO:0032259">
    <property type="term" value="P:methylation"/>
    <property type="evidence" value="ECO:0007669"/>
    <property type="project" value="UniProtKB-KW"/>
</dbReference>
<dbReference type="PANTHER" id="PTHR34203">
    <property type="entry name" value="METHYLTRANSFERASE, FKBM FAMILY PROTEIN"/>
    <property type="match status" value="1"/>
</dbReference>
<dbReference type="Proteomes" id="UP000198802">
    <property type="component" value="Unassembled WGS sequence"/>
</dbReference>
<dbReference type="SUPFAM" id="SSF53335">
    <property type="entry name" value="S-adenosyl-L-methionine-dependent methyltransferases"/>
    <property type="match status" value="1"/>
</dbReference>
<dbReference type="AlphaFoldDB" id="A0A0S4QGX5"/>
<evidence type="ECO:0000259" key="1">
    <source>
        <dbReference type="Pfam" id="PF05050"/>
    </source>
</evidence>
<accession>A0A0S4QGX5</accession>
<dbReference type="GO" id="GO:0008168">
    <property type="term" value="F:methyltransferase activity"/>
    <property type="evidence" value="ECO:0007669"/>
    <property type="project" value="UniProtKB-KW"/>
</dbReference>
<keyword evidence="2" id="KW-0489">Methyltransferase</keyword>
<dbReference type="NCBIfam" id="TIGR01444">
    <property type="entry name" value="fkbM_fam"/>
    <property type="match status" value="1"/>
</dbReference>
<name>A0A0S4QGX5_9ACTN</name>
<keyword evidence="3" id="KW-1185">Reference proteome</keyword>
<keyword evidence="2" id="KW-0808">Transferase</keyword>
<proteinExistence type="predicted"/>
<dbReference type="InterPro" id="IPR006342">
    <property type="entry name" value="FkbM_mtfrase"/>
</dbReference>
<dbReference type="InterPro" id="IPR029063">
    <property type="entry name" value="SAM-dependent_MTases_sf"/>
</dbReference>
<organism evidence="2 3">
    <name type="scientific">Parafrankia irregularis</name>
    <dbReference type="NCBI Taxonomy" id="795642"/>
    <lineage>
        <taxon>Bacteria</taxon>
        <taxon>Bacillati</taxon>
        <taxon>Actinomycetota</taxon>
        <taxon>Actinomycetes</taxon>
        <taxon>Frankiales</taxon>
        <taxon>Frankiaceae</taxon>
        <taxon>Parafrankia</taxon>
    </lineage>
</organism>
<evidence type="ECO:0000313" key="3">
    <source>
        <dbReference type="Proteomes" id="UP000198802"/>
    </source>
</evidence>